<feature type="transmembrane region" description="Helical" evidence="5">
    <location>
        <begin position="24"/>
        <end position="46"/>
    </location>
</feature>
<dbReference type="Gene3D" id="1.20.1250.20">
    <property type="entry name" value="MFS general substrate transporter like domains"/>
    <property type="match status" value="1"/>
</dbReference>
<dbReference type="GO" id="GO:0022857">
    <property type="term" value="F:transmembrane transporter activity"/>
    <property type="evidence" value="ECO:0007669"/>
    <property type="project" value="InterPro"/>
</dbReference>
<feature type="domain" description="Major facilitator superfamily (MFS) profile" evidence="6">
    <location>
        <begin position="29"/>
        <end position="253"/>
    </location>
</feature>
<gene>
    <name evidence="7" type="ORF">GBAR_LOCUS4898</name>
</gene>
<feature type="transmembrane region" description="Helical" evidence="5">
    <location>
        <begin position="66"/>
        <end position="90"/>
    </location>
</feature>
<keyword evidence="4 5" id="KW-0472">Membrane</keyword>
<keyword evidence="7" id="KW-0813">Transport</keyword>
<feature type="transmembrane region" description="Helical" evidence="5">
    <location>
        <begin position="187"/>
        <end position="210"/>
    </location>
</feature>
<evidence type="ECO:0000313" key="8">
    <source>
        <dbReference type="Proteomes" id="UP001174909"/>
    </source>
</evidence>
<keyword evidence="7" id="KW-0762">Sugar transport</keyword>
<organism evidence="7 8">
    <name type="scientific">Geodia barretti</name>
    <name type="common">Barrett's horny sponge</name>
    <dbReference type="NCBI Taxonomy" id="519541"/>
    <lineage>
        <taxon>Eukaryota</taxon>
        <taxon>Metazoa</taxon>
        <taxon>Porifera</taxon>
        <taxon>Demospongiae</taxon>
        <taxon>Heteroscleromorpha</taxon>
        <taxon>Tetractinellida</taxon>
        <taxon>Astrophorina</taxon>
        <taxon>Geodiidae</taxon>
        <taxon>Geodia</taxon>
    </lineage>
</organism>
<keyword evidence="2 5" id="KW-0812">Transmembrane</keyword>
<dbReference type="Pfam" id="PF00083">
    <property type="entry name" value="Sugar_tr"/>
    <property type="match status" value="1"/>
</dbReference>
<evidence type="ECO:0000313" key="7">
    <source>
        <dbReference type="EMBL" id="CAI8006779.1"/>
    </source>
</evidence>
<dbReference type="PANTHER" id="PTHR48021">
    <property type="match status" value="1"/>
</dbReference>
<feature type="transmembrane region" description="Helical" evidence="5">
    <location>
        <begin position="124"/>
        <end position="150"/>
    </location>
</feature>
<name>A0AA35R8I3_GEOBA</name>
<feature type="transmembrane region" description="Helical" evidence="5">
    <location>
        <begin position="97"/>
        <end position="118"/>
    </location>
</feature>
<keyword evidence="8" id="KW-1185">Reference proteome</keyword>
<reference evidence="7" key="1">
    <citation type="submission" date="2023-03" db="EMBL/GenBank/DDBJ databases">
        <authorList>
            <person name="Steffen K."/>
            <person name="Cardenas P."/>
        </authorList>
    </citation>
    <scope>NUCLEOTIDE SEQUENCE</scope>
</reference>
<evidence type="ECO:0000259" key="6">
    <source>
        <dbReference type="PROSITE" id="PS50850"/>
    </source>
</evidence>
<dbReference type="InterPro" id="IPR050549">
    <property type="entry name" value="MFS_Trehalose_Transporter"/>
</dbReference>
<dbReference type="PROSITE" id="PS00217">
    <property type="entry name" value="SUGAR_TRANSPORT_2"/>
    <property type="match status" value="1"/>
</dbReference>
<evidence type="ECO:0000256" key="4">
    <source>
        <dbReference type="ARBA" id="ARBA00023136"/>
    </source>
</evidence>
<dbReference type="PANTHER" id="PTHR48021:SF1">
    <property type="entry name" value="GH07001P-RELATED"/>
    <property type="match status" value="1"/>
</dbReference>
<dbReference type="InterPro" id="IPR036259">
    <property type="entry name" value="MFS_trans_sf"/>
</dbReference>
<dbReference type="Proteomes" id="UP001174909">
    <property type="component" value="Unassembled WGS sequence"/>
</dbReference>
<dbReference type="InterPro" id="IPR020846">
    <property type="entry name" value="MFS_dom"/>
</dbReference>
<dbReference type="GO" id="GO:0016020">
    <property type="term" value="C:membrane"/>
    <property type="evidence" value="ECO:0007669"/>
    <property type="project" value="UniProtKB-SubCell"/>
</dbReference>
<dbReference type="PROSITE" id="PS00216">
    <property type="entry name" value="SUGAR_TRANSPORT_1"/>
    <property type="match status" value="1"/>
</dbReference>
<evidence type="ECO:0000256" key="1">
    <source>
        <dbReference type="ARBA" id="ARBA00004141"/>
    </source>
</evidence>
<dbReference type="InterPro" id="IPR005829">
    <property type="entry name" value="Sugar_transporter_CS"/>
</dbReference>
<protein>
    <submittedName>
        <fullName evidence="7">Sugar transporter ERD6-like 6</fullName>
    </submittedName>
</protein>
<dbReference type="AlphaFoldDB" id="A0AA35R8I3"/>
<dbReference type="PROSITE" id="PS50850">
    <property type="entry name" value="MFS"/>
    <property type="match status" value="1"/>
</dbReference>
<keyword evidence="3 5" id="KW-1133">Transmembrane helix</keyword>
<comment type="caution">
    <text evidence="7">The sequence shown here is derived from an EMBL/GenBank/DDBJ whole genome shotgun (WGS) entry which is preliminary data.</text>
</comment>
<evidence type="ECO:0000256" key="2">
    <source>
        <dbReference type="ARBA" id="ARBA00022692"/>
    </source>
</evidence>
<dbReference type="EMBL" id="CASHTH010000721">
    <property type="protein sequence ID" value="CAI8006779.1"/>
    <property type="molecule type" value="Genomic_DNA"/>
</dbReference>
<evidence type="ECO:0000256" key="3">
    <source>
        <dbReference type="ARBA" id="ARBA00022989"/>
    </source>
</evidence>
<evidence type="ECO:0000256" key="5">
    <source>
        <dbReference type="SAM" id="Phobius"/>
    </source>
</evidence>
<dbReference type="InterPro" id="IPR005828">
    <property type="entry name" value="MFS_sugar_transport-like"/>
</dbReference>
<proteinExistence type="predicted"/>
<accession>A0AA35R8I3</accession>
<comment type="subcellular location">
    <subcellularLocation>
        <location evidence="1">Membrane</location>
        <topology evidence="1">Multi-pass membrane protein</topology>
    </subcellularLocation>
</comment>
<dbReference type="SUPFAM" id="SSF103473">
    <property type="entry name" value="MFS general substrate transporter"/>
    <property type="match status" value="1"/>
</dbReference>
<sequence length="253" mass="27102">MPPDSPNPASPHRIRRNGDGERQWSVVLSCSVVTLLCLTSGVTIAIPSNVFLDLAQKDSPHRLTIFQQSVFAALASAGAVVGGLAGGWVADRWGRKCSLMFTGVPVLVGYLFISYAHFSPVTETFVILLYVGRLLTGIAMGSSSAVVGVYITEVSSPKLRGLFGTAQECLVVAGITLNYALGSINGFLYHQTSLVVAGIVTLFEVLMVWMPETPRSLLSRGYATEAEKALQWLRGPNSPTAAKELIKRSNKTS</sequence>